<dbReference type="EMBL" id="CAADRP010001638">
    <property type="protein sequence ID" value="VFU46103.1"/>
    <property type="molecule type" value="Genomic_DNA"/>
</dbReference>
<protein>
    <submittedName>
        <fullName evidence="1">Uncharacterized protein</fullName>
    </submittedName>
</protein>
<sequence length="64" mass="7194">MGFVVTSFGPSAMIVSGKSRDKLQGHGSLGKMAWTILVPSRRLRDLELKQRSKTSFYLRPEIID</sequence>
<evidence type="ECO:0000313" key="1">
    <source>
        <dbReference type="EMBL" id="VFU46103.1"/>
    </source>
</evidence>
<dbReference type="AlphaFoldDB" id="A0A6N2LY31"/>
<accession>A0A6N2LY31</accession>
<reference evidence="1" key="1">
    <citation type="submission" date="2019-03" db="EMBL/GenBank/DDBJ databases">
        <authorList>
            <person name="Mank J."/>
            <person name="Almeida P."/>
        </authorList>
    </citation>
    <scope>NUCLEOTIDE SEQUENCE</scope>
    <source>
        <strain evidence="1">78183</strain>
    </source>
</reference>
<gene>
    <name evidence="1" type="ORF">SVIM_LOCUS291736</name>
</gene>
<organism evidence="1">
    <name type="scientific">Salix viminalis</name>
    <name type="common">Common osier</name>
    <name type="synonym">Basket willow</name>
    <dbReference type="NCBI Taxonomy" id="40686"/>
    <lineage>
        <taxon>Eukaryota</taxon>
        <taxon>Viridiplantae</taxon>
        <taxon>Streptophyta</taxon>
        <taxon>Embryophyta</taxon>
        <taxon>Tracheophyta</taxon>
        <taxon>Spermatophyta</taxon>
        <taxon>Magnoliopsida</taxon>
        <taxon>eudicotyledons</taxon>
        <taxon>Gunneridae</taxon>
        <taxon>Pentapetalae</taxon>
        <taxon>rosids</taxon>
        <taxon>fabids</taxon>
        <taxon>Malpighiales</taxon>
        <taxon>Salicaceae</taxon>
        <taxon>Saliceae</taxon>
        <taxon>Salix</taxon>
    </lineage>
</organism>
<name>A0A6N2LY31_SALVM</name>
<proteinExistence type="predicted"/>